<dbReference type="AlphaFoldDB" id="F4QDW4"/>
<name>F4QDW4_CACFS</name>
<proteinExistence type="predicted"/>
<protein>
    <submittedName>
        <fullName evidence="3">Uncharacterized protein</fullName>
    </submittedName>
</protein>
<dbReference type="OrthoDB" id="10489407at2759"/>
<dbReference type="Proteomes" id="UP000007797">
    <property type="component" value="Unassembled WGS sequence"/>
</dbReference>
<dbReference type="KEGG" id="dfa:DFA_11672"/>
<sequence length="98" mass="11029">MSNNRSAPQFESAAKQAASTPRFSLPMGLKTKVVTLANLSFFSLRWTFNALWVAGTMAFLCFTPLIKTLEFERNLQQEQKQQEKNGSNITNSLPTLNE</sequence>
<keyword evidence="2" id="KW-1133">Transmembrane helix</keyword>
<accession>F4QDW4</accession>
<feature type="region of interest" description="Disordered" evidence="1">
    <location>
        <begin position="1"/>
        <end position="20"/>
    </location>
</feature>
<dbReference type="RefSeq" id="XP_004350619.1">
    <property type="nucleotide sequence ID" value="XM_004350568.1"/>
</dbReference>
<organism evidence="3 4">
    <name type="scientific">Cavenderia fasciculata</name>
    <name type="common">Slime mold</name>
    <name type="synonym">Dictyostelium fasciculatum</name>
    <dbReference type="NCBI Taxonomy" id="261658"/>
    <lineage>
        <taxon>Eukaryota</taxon>
        <taxon>Amoebozoa</taxon>
        <taxon>Evosea</taxon>
        <taxon>Eumycetozoa</taxon>
        <taxon>Dictyostelia</taxon>
        <taxon>Acytosteliales</taxon>
        <taxon>Cavenderiaceae</taxon>
        <taxon>Cavenderia</taxon>
    </lineage>
</organism>
<dbReference type="EMBL" id="GL883029">
    <property type="protein sequence ID" value="EGG13911.1"/>
    <property type="molecule type" value="Genomic_DNA"/>
</dbReference>
<evidence type="ECO:0000313" key="4">
    <source>
        <dbReference type="Proteomes" id="UP000007797"/>
    </source>
</evidence>
<keyword evidence="2" id="KW-0472">Membrane</keyword>
<feature type="transmembrane region" description="Helical" evidence="2">
    <location>
        <begin position="46"/>
        <end position="66"/>
    </location>
</feature>
<evidence type="ECO:0000256" key="2">
    <source>
        <dbReference type="SAM" id="Phobius"/>
    </source>
</evidence>
<dbReference type="GeneID" id="14866334"/>
<gene>
    <name evidence="3" type="ORF">DFA_11672</name>
</gene>
<keyword evidence="4" id="KW-1185">Reference proteome</keyword>
<feature type="compositionally biased region" description="Polar residues" evidence="1">
    <location>
        <begin position="85"/>
        <end position="98"/>
    </location>
</feature>
<keyword evidence="2" id="KW-0812">Transmembrane</keyword>
<reference evidence="4" key="1">
    <citation type="journal article" date="2011" name="Genome Res.">
        <title>Phylogeny-wide analysis of social amoeba genomes highlights ancient origins for complex intercellular communication.</title>
        <authorList>
            <person name="Heidel A.J."/>
            <person name="Lawal H.M."/>
            <person name="Felder M."/>
            <person name="Schilde C."/>
            <person name="Helps N.R."/>
            <person name="Tunggal B."/>
            <person name="Rivero F."/>
            <person name="John U."/>
            <person name="Schleicher M."/>
            <person name="Eichinger L."/>
            <person name="Platzer M."/>
            <person name="Noegel A.A."/>
            <person name="Schaap P."/>
            <person name="Gloeckner G."/>
        </authorList>
    </citation>
    <scope>NUCLEOTIDE SEQUENCE [LARGE SCALE GENOMIC DNA]</scope>
    <source>
        <strain evidence="4">SH3</strain>
    </source>
</reference>
<feature type="region of interest" description="Disordered" evidence="1">
    <location>
        <begin position="76"/>
        <end position="98"/>
    </location>
</feature>
<evidence type="ECO:0000256" key="1">
    <source>
        <dbReference type="SAM" id="MobiDB-lite"/>
    </source>
</evidence>
<evidence type="ECO:0000313" key="3">
    <source>
        <dbReference type="EMBL" id="EGG13911.1"/>
    </source>
</evidence>